<organism evidence="1">
    <name type="scientific">Fulvimarina pelagi</name>
    <dbReference type="NCBI Taxonomy" id="217511"/>
    <lineage>
        <taxon>Bacteria</taxon>
        <taxon>Pseudomonadati</taxon>
        <taxon>Pseudomonadota</taxon>
        <taxon>Alphaproteobacteria</taxon>
        <taxon>Hyphomicrobiales</taxon>
        <taxon>Aurantimonadaceae</taxon>
        <taxon>Fulvimarina</taxon>
    </lineage>
</organism>
<dbReference type="RefSeq" id="WP_007065950.1">
    <property type="nucleotide sequence ID" value="NZ_BBWO01000005.1"/>
</dbReference>
<proteinExistence type="predicted"/>
<dbReference type="NCBIfam" id="TIGR01374">
    <property type="entry name" value="soxD"/>
    <property type="match status" value="1"/>
</dbReference>
<evidence type="ECO:0000313" key="1">
    <source>
        <dbReference type="EMBL" id="BAT31401.1"/>
    </source>
</evidence>
<protein>
    <submittedName>
        <fullName evidence="1">Sarcosine oxidase subunit delta</fullName>
    </submittedName>
</protein>
<dbReference type="GO" id="GO:0008115">
    <property type="term" value="F:sarcosine oxidase activity"/>
    <property type="evidence" value="ECO:0007669"/>
    <property type="project" value="InterPro"/>
</dbReference>
<name>A0A0N7KZ33_9HYPH</name>
<dbReference type="InterPro" id="IPR038561">
    <property type="entry name" value="SoxD_sf"/>
</dbReference>
<reference evidence="1" key="1">
    <citation type="journal article" date="2015" name="Proc. Natl. Acad. Sci. U.S.A.">
        <title>Bacterial clade with the ribosomal RNA operon on a small plasmid rather than the chromosome.</title>
        <authorList>
            <person name="Anda M."/>
            <person name="Ohtsubo Y."/>
            <person name="Okubo T."/>
            <person name="Sugawara M."/>
            <person name="Nagata Y."/>
            <person name="Tsuda M."/>
            <person name="Minamisawa K."/>
            <person name="Mitsui H."/>
        </authorList>
    </citation>
    <scope>NUCLEOTIDE SEQUENCE</scope>
    <source>
        <strain evidence="1">DSM 15513</strain>
    </source>
</reference>
<dbReference type="GO" id="GO:0046653">
    <property type="term" value="P:tetrahydrofolate metabolic process"/>
    <property type="evidence" value="ECO:0007669"/>
    <property type="project" value="InterPro"/>
</dbReference>
<dbReference type="InterPro" id="IPR006279">
    <property type="entry name" value="SoxD"/>
</dbReference>
<dbReference type="EMBL" id="LC066397">
    <property type="protein sequence ID" value="BAT31401.1"/>
    <property type="molecule type" value="Genomic_DNA"/>
</dbReference>
<sequence>MLLIRCPHCGNRPEIEFHCGGEAHIARPETPSEMTDQHWAEFLYYRTNPKGMHAERWQHRHGCGRWFNALRDTVTDKFAATYEMGSPRPDLAATPAPARTA</sequence>
<dbReference type="Pfam" id="PF04267">
    <property type="entry name" value="SoxD"/>
    <property type="match status" value="1"/>
</dbReference>
<dbReference type="Gene3D" id="3.30.2270.10">
    <property type="entry name" value="Folate-binding superfamily"/>
    <property type="match status" value="1"/>
</dbReference>
<dbReference type="AlphaFoldDB" id="A0A0N7KZ33"/>
<accession>A0A0N7KZ33</accession>
<dbReference type="OrthoDB" id="7159274at2"/>